<gene>
    <name evidence="2" type="ORF">GSTUM_00007745001</name>
</gene>
<keyword evidence="1" id="KW-0472">Membrane</keyword>
<evidence type="ECO:0000313" key="3">
    <source>
        <dbReference type="Proteomes" id="UP000006911"/>
    </source>
</evidence>
<dbReference type="RefSeq" id="XP_002839684.1">
    <property type="nucleotide sequence ID" value="XM_002839638.1"/>
</dbReference>
<organism evidence="2 3">
    <name type="scientific">Tuber melanosporum (strain Mel28)</name>
    <name type="common">Perigord black truffle</name>
    <dbReference type="NCBI Taxonomy" id="656061"/>
    <lineage>
        <taxon>Eukaryota</taxon>
        <taxon>Fungi</taxon>
        <taxon>Dikarya</taxon>
        <taxon>Ascomycota</taxon>
        <taxon>Pezizomycotina</taxon>
        <taxon>Pezizomycetes</taxon>
        <taxon>Pezizales</taxon>
        <taxon>Tuberaceae</taxon>
        <taxon>Tuber</taxon>
    </lineage>
</organism>
<keyword evidence="3" id="KW-1185">Reference proteome</keyword>
<keyword evidence="1" id="KW-0812">Transmembrane</keyword>
<reference evidence="2 3" key="1">
    <citation type="journal article" date="2010" name="Nature">
        <title>Perigord black truffle genome uncovers evolutionary origins and mechanisms of symbiosis.</title>
        <authorList>
            <person name="Martin F."/>
            <person name="Kohler A."/>
            <person name="Murat C."/>
            <person name="Balestrini R."/>
            <person name="Coutinho P.M."/>
            <person name="Jaillon O."/>
            <person name="Montanini B."/>
            <person name="Morin E."/>
            <person name="Noel B."/>
            <person name="Percudani R."/>
            <person name="Porcel B."/>
            <person name="Rubini A."/>
            <person name="Amicucci A."/>
            <person name="Amselem J."/>
            <person name="Anthouard V."/>
            <person name="Arcioni S."/>
            <person name="Artiguenave F."/>
            <person name="Aury J.M."/>
            <person name="Ballario P."/>
            <person name="Bolchi A."/>
            <person name="Brenna A."/>
            <person name="Brun A."/>
            <person name="Buee M."/>
            <person name="Cantarel B."/>
            <person name="Chevalier G."/>
            <person name="Couloux A."/>
            <person name="Da Silva C."/>
            <person name="Denoeud F."/>
            <person name="Duplessis S."/>
            <person name="Ghignone S."/>
            <person name="Hilselberger B."/>
            <person name="Iotti M."/>
            <person name="Marcais B."/>
            <person name="Mello A."/>
            <person name="Miranda M."/>
            <person name="Pacioni G."/>
            <person name="Quesneville H."/>
            <person name="Riccioni C."/>
            <person name="Ruotolo R."/>
            <person name="Splivallo R."/>
            <person name="Stocchi V."/>
            <person name="Tisserant E."/>
            <person name="Viscomi A.R."/>
            <person name="Zambonelli A."/>
            <person name="Zampieri E."/>
            <person name="Henrissat B."/>
            <person name="Lebrun M.H."/>
            <person name="Paolocci F."/>
            <person name="Bonfante P."/>
            <person name="Ottonello S."/>
            <person name="Wincker P."/>
        </authorList>
    </citation>
    <scope>NUCLEOTIDE SEQUENCE [LARGE SCALE GENOMIC DNA]</scope>
    <source>
        <strain evidence="2 3">Mel28</strain>
    </source>
</reference>
<accession>D5GHC3</accession>
<protein>
    <submittedName>
        <fullName evidence="2">(Perigord truffle) hypothetical protein</fullName>
    </submittedName>
</protein>
<dbReference type="HOGENOM" id="CLU_2559960_0_0_1"/>
<dbReference type="InParanoid" id="D5GHC3"/>
<evidence type="ECO:0000256" key="1">
    <source>
        <dbReference type="SAM" id="Phobius"/>
    </source>
</evidence>
<dbReference type="AlphaFoldDB" id="D5GHC3"/>
<sequence length="82" mass="9255">MENCIYDGGILQPGSPIAGKCWYSYSTPPTAQRDCKIVIENFNISYGRILLYCINVSIILISYFSASYRVYSYSTLLTPHLS</sequence>
<evidence type="ECO:0000313" key="2">
    <source>
        <dbReference type="EMBL" id="CAZ83875.1"/>
    </source>
</evidence>
<dbReference type="EMBL" id="FN430308">
    <property type="protein sequence ID" value="CAZ83875.1"/>
    <property type="molecule type" value="Genomic_DNA"/>
</dbReference>
<dbReference type="Proteomes" id="UP000006911">
    <property type="component" value="Unassembled WGS sequence"/>
</dbReference>
<feature type="transmembrane region" description="Helical" evidence="1">
    <location>
        <begin position="49"/>
        <end position="71"/>
    </location>
</feature>
<proteinExistence type="predicted"/>
<name>D5GHC3_TUBMM</name>
<dbReference type="GeneID" id="9182580"/>
<keyword evidence="1" id="KW-1133">Transmembrane helix</keyword>
<dbReference type="KEGG" id="tml:GSTUM_00007745001"/>